<accession>A0AA49BNH1</accession>
<reference evidence="2" key="1">
    <citation type="submission" date="2021-11" db="EMBL/GenBank/DDBJ databases">
        <authorList>
            <person name="Sydney V."/>
            <person name="Hansen K."/>
            <person name="Christner J."/>
            <person name="Deckinger K."/>
            <person name="Miller H."/>
            <person name="Baileys A."/>
            <person name="Berdar T."/>
            <person name="Fuhrer G."/>
            <person name="Everett M."/>
            <person name="Evans I."/>
            <person name="Harbison A."/>
            <person name="Jacks D."/>
            <person name="Philbrick A."/>
            <person name="Learn C."/>
            <person name="Swerdlow S.J."/>
            <person name="Klyczek K."/>
            <person name="Garlena R.A."/>
            <person name="Russell D.A."/>
            <person name="Jacobs-Sera D."/>
            <person name="Hatfull G.F."/>
        </authorList>
    </citation>
    <scope>NUCLEOTIDE SEQUENCE</scope>
</reference>
<keyword evidence="1" id="KW-0175">Coiled coil</keyword>
<gene>
    <name evidence="2" type="primary">5</name>
    <name evidence="2" type="ORF">SEA_BAILEYBLU_5</name>
</gene>
<proteinExistence type="predicted"/>
<dbReference type="GeneID" id="77953889"/>
<protein>
    <submittedName>
        <fullName evidence="2">Scaffolding protein</fullName>
    </submittedName>
</protein>
<dbReference type="EMBL" id="OL455900">
    <property type="protein sequence ID" value="UJQ87144.1"/>
    <property type="molecule type" value="Genomic_DNA"/>
</dbReference>
<keyword evidence="3" id="KW-1185">Reference proteome</keyword>
<organism evidence="2 3">
    <name type="scientific">Arthrobacter phage BaileyBlu</name>
    <dbReference type="NCBI Taxonomy" id="2910754"/>
    <lineage>
        <taxon>Viruses</taxon>
        <taxon>Duplodnaviria</taxon>
        <taxon>Heunggongvirae</taxon>
        <taxon>Uroviricota</taxon>
        <taxon>Caudoviricetes</taxon>
        <taxon>Casidaviridae</taxon>
        <taxon>Baileybluvirus</taxon>
        <taxon>Baileybluvirus baileyblu</taxon>
    </lineage>
</organism>
<dbReference type="RefSeq" id="YP_010677509.1">
    <property type="nucleotide sequence ID" value="NC_071022.1"/>
</dbReference>
<dbReference type="Proteomes" id="UP001200142">
    <property type="component" value="Segment"/>
</dbReference>
<sequence>MSNPESTSTDEFSPIESQDELNRIVSARVARERAKFADYDDLKAAAAGVETLKAEHAAALEAAKAEKDTADAEVARLNAEVLKLSIASEKGVPAKLLTGSTKEELEASAKELLEFKGAGNGSHAHTNGPMFGLEGADAFASRDAEARLILGL</sequence>
<name>A0AA49BNH1_9CAUD</name>
<evidence type="ECO:0000313" key="3">
    <source>
        <dbReference type="Proteomes" id="UP001200142"/>
    </source>
</evidence>
<feature type="coiled-coil region" evidence="1">
    <location>
        <begin position="53"/>
        <end position="80"/>
    </location>
</feature>
<evidence type="ECO:0000313" key="2">
    <source>
        <dbReference type="EMBL" id="UJQ87144.1"/>
    </source>
</evidence>
<evidence type="ECO:0000256" key="1">
    <source>
        <dbReference type="SAM" id="Coils"/>
    </source>
</evidence>
<dbReference type="KEGG" id="vg:77953889"/>